<keyword evidence="7 8" id="KW-0998">Cell outer membrane</keyword>
<dbReference type="NCBIfam" id="TIGR04056">
    <property type="entry name" value="OMP_RagA_SusC"/>
    <property type="match status" value="1"/>
</dbReference>
<evidence type="ECO:0000259" key="12">
    <source>
        <dbReference type="Pfam" id="PF07715"/>
    </source>
</evidence>
<evidence type="ECO:0000256" key="7">
    <source>
        <dbReference type="ARBA" id="ARBA00023237"/>
    </source>
</evidence>
<dbReference type="Pfam" id="PF07715">
    <property type="entry name" value="Plug"/>
    <property type="match status" value="1"/>
</dbReference>
<reference evidence="13 14" key="1">
    <citation type="journal article" date="2021" name="Sci. Rep.">
        <title>The distribution of antibiotic resistance genes in chicken gut microbiota commensals.</title>
        <authorList>
            <person name="Juricova H."/>
            <person name="Matiasovicova J."/>
            <person name="Kubasova T."/>
            <person name="Cejkova D."/>
            <person name="Rychlik I."/>
        </authorList>
    </citation>
    <scope>NUCLEOTIDE SEQUENCE [LARGE SCALE GENOMIC DNA]</scope>
    <source>
        <strain evidence="13 14">An819</strain>
    </source>
</reference>
<feature type="chain" id="PRO_5037810415" evidence="10">
    <location>
        <begin position="31"/>
        <end position="1095"/>
    </location>
</feature>
<dbReference type="Gene3D" id="2.60.40.1120">
    <property type="entry name" value="Carboxypeptidase-like, regulatory domain"/>
    <property type="match status" value="1"/>
</dbReference>
<keyword evidence="6 8" id="KW-0472">Membrane</keyword>
<evidence type="ECO:0000256" key="8">
    <source>
        <dbReference type="PROSITE-ProRule" id="PRU01360"/>
    </source>
</evidence>
<accession>A0A938WM95</accession>
<keyword evidence="4 8" id="KW-0812">Transmembrane</keyword>
<gene>
    <name evidence="13" type="ORF">H6B30_07030</name>
</gene>
<dbReference type="InterPro" id="IPR039426">
    <property type="entry name" value="TonB-dep_rcpt-like"/>
</dbReference>
<dbReference type="InterPro" id="IPR000531">
    <property type="entry name" value="Beta-barrel_TonB"/>
</dbReference>
<keyword evidence="2 8" id="KW-0813">Transport</keyword>
<dbReference type="Pfam" id="PF00593">
    <property type="entry name" value="TonB_dep_Rec_b-barrel"/>
    <property type="match status" value="1"/>
</dbReference>
<name>A0A938WM95_9BACT</name>
<evidence type="ECO:0000256" key="6">
    <source>
        <dbReference type="ARBA" id="ARBA00023136"/>
    </source>
</evidence>
<organism evidence="13 14">
    <name type="scientific">Marseilla massiliensis</name>
    <dbReference type="NCBI Taxonomy" id="1841864"/>
    <lineage>
        <taxon>Bacteria</taxon>
        <taxon>Pseudomonadati</taxon>
        <taxon>Bacteroidota</taxon>
        <taxon>Bacteroidia</taxon>
        <taxon>Bacteroidales</taxon>
        <taxon>Prevotellaceae</taxon>
        <taxon>Marseilla</taxon>
    </lineage>
</organism>
<evidence type="ECO:0000256" key="3">
    <source>
        <dbReference type="ARBA" id="ARBA00022452"/>
    </source>
</evidence>
<dbReference type="SUPFAM" id="SSF56935">
    <property type="entry name" value="Porins"/>
    <property type="match status" value="1"/>
</dbReference>
<evidence type="ECO:0000256" key="9">
    <source>
        <dbReference type="RuleBase" id="RU003357"/>
    </source>
</evidence>
<keyword evidence="10" id="KW-0732">Signal</keyword>
<comment type="similarity">
    <text evidence="8 9">Belongs to the TonB-dependent receptor family.</text>
</comment>
<evidence type="ECO:0000313" key="13">
    <source>
        <dbReference type="EMBL" id="MBM6661507.1"/>
    </source>
</evidence>
<evidence type="ECO:0000313" key="14">
    <source>
        <dbReference type="Proteomes" id="UP000764045"/>
    </source>
</evidence>
<dbReference type="PROSITE" id="PS52016">
    <property type="entry name" value="TONB_DEPENDENT_REC_3"/>
    <property type="match status" value="1"/>
</dbReference>
<dbReference type="InterPro" id="IPR008969">
    <property type="entry name" value="CarboxyPept-like_regulatory"/>
</dbReference>
<dbReference type="SUPFAM" id="SSF49464">
    <property type="entry name" value="Carboxypeptidase regulatory domain-like"/>
    <property type="match status" value="1"/>
</dbReference>
<protein>
    <submittedName>
        <fullName evidence="13">SusC/RagA family TonB-linked outer membrane protein</fullName>
    </submittedName>
</protein>
<feature type="signal peptide" evidence="10">
    <location>
        <begin position="1"/>
        <end position="30"/>
    </location>
</feature>
<evidence type="ECO:0000256" key="2">
    <source>
        <dbReference type="ARBA" id="ARBA00022448"/>
    </source>
</evidence>
<dbReference type="EMBL" id="JACJJL010000009">
    <property type="protein sequence ID" value="MBM6661507.1"/>
    <property type="molecule type" value="Genomic_DNA"/>
</dbReference>
<sequence>MNTVIYNIHKSFFRNAFFALLVGLAVPAYAQDEVAADDEQASSVQRAPKIEPEKYELVSVKGTVFEESSKKPLAGIQVKALGNARYTAMTDEKGQFEIKVPKFTTSLFVYSPEFLSQQVAIGKGDDLVIYMLSDKYRPMYEDATNITASRSIKSDATENYTLDTELEDKLLADMRTTQRSAMLGVGGDMFIRGINSLNANSQPLIIVDGVELDMQRDRAVLHSGNFFNMLGNIMPADVEKVTVLKNATALYGARGGNGVILIETKRGHSMATRIDANLSVGVTLMPRLQTVMDASQYRIYATEMLGTVPNLDVNSSAFKFLNDDPNGYYYHTYHNNTDWQDEVYQTALTQNYSINVQGGDNIGMYNLSVGYVDGETTSKGNAYNRMNVRFNTDINILKNLSTKFNLSISRMQNDLKDDGVQEDFDAATPTSPTFLAQIKSPLVAPYQYNQYLGGFSNLLSEADDLFDAVGTEHSLSNPVAILAQAHGDNKNFLENTYFQAMLEPTLKLGNDWRITTAFSYTLNRNSQRYYRPNTGVAGFNIPDVGLVYNQFSTYYAKENNILSNTRVSYSHIFGAHSLSAFVGFRYNYFSYDGDGISTQYTTRQDDKNPQISANTNNIISAFGANDVWKQIQWYGNVDYNYQNRYFLTLSLLGEANSRFGDNSDGLSMFGVQWQVYPSVQAGWVVTNEKWFPKNAGVDYLRLNVGYDISGNDDIASNAVRTVYAMVKYDNQAGLQLKNIGNDKIKSETMKKFNVGLQTNLLHNRVALSFDYYINKTSDLLTLKTFTDPIAGQNNYWTNSGEIQNTGFEVMLSGKPVVAKDWDVEIGATVGHYKNEVKSLPDGDYLSSIYGEDNILTSVGNPVALFYGYETAGVFADDAAARAAAKQDGGHEYLYMLDNTGKEMYFQAGDIHFVDRNDDGKIDESDRTVIGDPNPDIYGNIFASVNWKNFTLSLNFNYSLGNDVFNYQRMILNSGSNFYNQQVAMTDRWHYEGQVTDIPRIAYGDPMGNSRFSDRWIEDGSYLRLKTLKLTYRVPVNFSWLQGLAVWAEAVNLFTLTNYLGNDPEFSIGRGSLYQGIDCGNLAQSRAFTFGVKINL</sequence>
<evidence type="ECO:0000259" key="11">
    <source>
        <dbReference type="Pfam" id="PF00593"/>
    </source>
</evidence>
<dbReference type="Proteomes" id="UP000764045">
    <property type="component" value="Unassembled WGS sequence"/>
</dbReference>
<evidence type="ECO:0000256" key="1">
    <source>
        <dbReference type="ARBA" id="ARBA00004571"/>
    </source>
</evidence>
<comment type="subcellular location">
    <subcellularLocation>
        <location evidence="1 8">Cell outer membrane</location>
        <topology evidence="1 8">Multi-pass membrane protein</topology>
    </subcellularLocation>
</comment>
<dbReference type="GO" id="GO:0009279">
    <property type="term" value="C:cell outer membrane"/>
    <property type="evidence" value="ECO:0007669"/>
    <property type="project" value="UniProtKB-SubCell"/>
</dbReference>
<evidence type="ECO:0000256" key="4">
    <source>
        <dbReference type="ARBA" id="ARBA00022692"/>
    </source>
</evidence>
<dbReference type="InterPro" id="IPR036942">
    <property type="entry name" value="Beta-barrel_TonB_sf"/>
</dbReference>
<keyword evidence="14" id="KW-1185">Reference proteome</keyword>
<dbReference type="RefSeq" id="WP_205109075.1">
    <property type="nucleotide sequence ID" value="NZ_CAWUJD010000001.1"/>
</dbReference>
<dbReference type="InterPro" id="IPR012910">
    <property type="entry name" value="Plug_dom"/>
</dbReference>
<comment type="caution">
    <text evidence="13">The sequence shown here is derived from an EMBL/GenBank/DDBJ whole genome shotgun (WGS) entry which is preliminary data.</text>
</comment>
<dbReference type="AlphaFoldDB" id="A0A938WM95"/>
<dbReference type="InterPro" id="IPR037066">
    <property type="entry name" value="Plug_dom_sf"/>
</dbReference>
<feature type="domain" description="TonB-dependent receptor plug" evidence="12">
    <location>
        <begin position="164"/>
        <end position="259"/>
    </location>
</feature>
<dbReference type="Gene3D" id="2.170.130.10">
    <property type="entry name" value="TonB-dependent receptor, plug domain"/>
    <property type="match status" value="1"/>
</dbReference>
<evidence type="ECO:0000256" key="10">
    <source>
        <dbReference type="SAM" id="SignalP"/>
    </source>
</evidence>
<dbReference type="InterPro" id="IPR023996">
    <property type="entry name" value="TonB-dep_OMP_SusC/RagA"/>
</dbReference>
<keyword evidence="3 8" id="KW-1134">Transmembrane beta strand</keyword>
<dbReference type="Gene3D" id="2.40.170.20">
    <property type="entry name" value="TonB-dependent receptor, beta-barrel domain"/>
    <property type="match status" value="1"/>
</dbReference>
<feature type="domain" description="TonB-dependent receptor-like beta-barrel" evidence="11">
    <location>
        <begin position="465"/>
        <end position="845"/>
    </location>
</feature>
<evidence type="ECO:0000256" key="5">
    <source>
        <dbReference type="ARBA" id="ARBA00023077"/>
    </source>
</evidence>
<proteinExistence type="inferred from homology"/>
<keyword evidence="5 9" id="KW-0798">TonB box</keyword>